<dbReference type="STRING" id="418495.SAMN05216215_102691"/>
<sequence length="468" mass="50052">MRESMLGRLREADRLRRLGSAAMAERGRARLAAQVAYARANSPFYRRLYRGLPDRVTDPALLPVTGKKALMAEFDDWVTDRSVTWSAAQEFVADPGSAGRPFAGRYTLITTSGTTGAPGIFVVDQRALAVNVALASRMRGSWLGAAGLAGAVARGGRMALVVATGGHFLVAAGSERLFANPVTRRLVRVFSAHASMAELVAGLNGFRPAIVIGYASVLSLLAREQREERLHIDPVLVETAGEAVAPGERERMAAAFGARIRDTYGATECPFLTDGCAHGWYHVNSDWAVLEPVDADHRPVAPGELSHTVLVSNLANRIQPILRYDLGDSVLQRPDACPCGDPRPAFRVRGRVANSLTFLAPGGETVEIPSMVLNTLIDRVPGVGLFQAEQTGPMALRIRLTCAAGADAEEVWRAVLDGVARALADRGLGGVDLQRAAEPPRQGRGGKFRTAIPFDPAQQGESSHDGKP</sequence>
<gene>
    <name evidence="3" type="ORF">SAMN05216215_102691</name>
</gene>
<feature type="domain" description="AMP-dependent synthetase/ligase" evidence="2">
    <location>
        <begin position="69"/>
        <end position="276"/>
    </location>
</feature>
<dbReference type="PANTHER" id="PTHR36932:SF1">
    <property type="entry name" value="CAPSULAR POLYSACCHARIDE BIOSYNTHESIS PROTEIN"/>
    <property type="match status" value="1"/>
</dbReference>
<keyword evidence="3" id="KW-0436">Ligase</keyword>
<dbReference type="Proteomes" id="UP000199529">
    <property type="component" value="Unassembled WGS sequence"/>
</dbReference>
<dbReference type="RefSeq" id="WP_245761368.1">
    <property type="nucleotide sequence ID" value="NZ_FNOK01000026.1"/>
</dbReference>
<reference evidence="4" key="1">
    <citation type="submission" date="2016-10" db="EMBL/GenBank/DDBJ databases">
        <authorList>
            <person name="Varghese N."/>
            <person name="Submissions S."/>
        </authorList>
    </citation>
    <scope>NUCLEOTIDE SEQUENCE [LARGE SCALE GENOMIC DNA]</scope>
    <source>
        <strain evidence="4">CGMCC 4.3530</strain>
    </source>
</reference>
<evidence type="ECO:0000313" key="4">
    <source>
        <dbReference type="Proteomes" id="UP000199529"/>
    </source>
</evidence>
<name>A0A1H3JTL1_9PSEU</name>
<dbReference type="InterPro" id="IPR000873">
    <property type="entry name" value="AMP-dep_synth/lig_dom"/>
</dbReference>
<organism evidence="3 4">
    <name type="scientific">Saccharopolyspora shandongensis</name>
    <dbReference type="NCBI Taxonomy" id="418495"/>
    <lineage>
        <taxon>Bacteria</taxon>
        <taxon>Bacillati</taxon>
        <taxon>Actinomycetota</taxon>
        <taxon>Actinomycetes</taxon>
        <taxon>Pseudonocardiales</taxon>
        <taxon>Pseudonocardiaceae</taxon>
        <taxon>Saccharopolyspora</taxon>
    </lineage>
</organism>
<accession>A0A1H3JTL1</accession>
<evidence type="ECO:0000259" key="2">
    <source>
        <dbReference type="Pfam" id="PF00501"/>
    </source>
</evidence>
<dbReference type="GO" id="GO:0016874">
    <property type="term" value="F:ligase activity"/>
    <property type="evidence" value="ECO:0007669"/>
    <property type="project" value="UniProtKB-KW"/>
</dbReference>
<keyword evidence="4" id="KW-1185">Reference proteome</keyword>
<dbReference type="SUPFAM" id="SSF56801">
    <property type="entry name" value="Acetyl-CoA synthetase-like"/>
    <property type="match status" value="1"/>
</dbReference>
<dbReference type="PANTHER" id="PTHR36932">
    <property type="entry name" value="CAPSULAR POLYSACCHARIDE BIOSYNTHESIS PROTEIN"/>
    <property type="match status" value="1"/>
</dbReference>
<dbReference type="InterPro" id="IPR042099">
    <property type="entry name" value="ANL_N_sf"/>
</dbReference>
<feature type="region of interest" description="Disordered" evidence="1">
    <location>
        <begin position="433"/>
        <end position="468"/>
    </location>
</feature>
<evidence type="ECO:0000313" key="3">
    <source>
        <dbReference type="EMBL" id="SDY42604.1"/>
    </source>
</evidence>
<dbReference type="EMBL" id="FNOK01000026">
    <property type="protein sequence ID" value="SDY42604.1"/>
    <property type="molecule type" value="Genomic_DNA"/>
</dbReference>
<evidence type="ECO:0000256" key="1">
    <source>
        <dbReference type="SAM" id="MobiDB-lite"/>
    </source>
</evidence>
<dbReference type="Gene3D" id="3.40.50.12780">
    <property type="entry name" value="N-terminal domain of ligase-like"/>
    <property type="match status" value="1"/>
</dbReference>
<dbReference type="AlphaFoldDB" id="A0A1H3JTL1"/>
<dbReference type="Pfam" id="PF00501">
    <property type="entry name" value="AMP-binding"/>
    <property type="match status" value="1"/>
</dbReference>
<dbReference type="InterPro" id="IPR053158">
    <property type="entry name" value="CapK_Type1_Caps_Biosynth"/>
</dbReference>
<proteinExistence type="predicted"/>
<protein>
    <submittedName>
        <fullName evidence="3">Phenylacetate-coenzyme A ligase PaaK, adenylate-forming domain family</fullName>
    </submittedName>
</protein>